<dbReference type="PROSITE" id="PS00154">
    <property type="entry name" value="ATPASE_E1_E2"/>
    <property type="match status" value="1"/>
</dbReference>
<dbReference type="CDD" id="cd07544">
    <property type="entry name" value="P-type_ATPase_HM"/>
    <property type="match status" value="1"/>
</dbReference>
<dbReference type="SUPFAM" id="SSF81653">
    <property type="entry name" value="Calcium ATPase, transduction domain A"/>
    <property type="match status" value="1"/>
</dbReference>
<dbReference type="InterPro" id="IPR023214">
    <property type="entry name" value="HAD_sf"/>
</dbReference>
<keyword evidence="4 9" id="KW-0812">Transmembrane</keyword>
<comment type="similarity">
    <text evidence="2 9">Belongs to the cation transport ATPase (P-type) (TC 3.A.3) family. Type IB subfamily.</text>
</comment>
<dbReference type="Gene3D" id="3.40.50.1000">
    <property type="entry name" value="HAD superfamily/HAD-like"/>
    <property type="match status" value="1"/>
</dbReference>
<dbReference type="EMBL" id="CP070872">
    <property type="protein sequence ID" value="QSE76946.1"/>
    <property type="molecule type" value="Genomic_DNA"/>
</dbReference>
<organism evidence="11 12">
    <name type="scientific">Lactococcus taiwanensis</name>
    <dbReference type="NCBI Taxonomy" id="1151742"/>
    <lineage>
        <taxon>Bacteria</taxon>
        <taxon>Bacillati</taxon>
        <taxon>Bacillota</taxon>
        <taxon>Bacilli</taxon>
        <taxon>Lactobacillales</taxon>
        <taxon>Streptococcaceae</taxon>
        <taxon>Lactococcus</taxon>
    </lineage>
</organism>
<dbReference type="PANTHER" id="PTHR48085:SF5">
    <property type="entry name" value="CADMIUM_ZINC-TRANSPORTING ATPASE HMA4-RELATED"/>
    <property type="match status" value="1"/>
</dbReference>
<keyword evidence="9" id="KW-1003">Cell membrane</keyword>
<dbReference type="InterPro" id="IPR001757">
    <property type="entry name" value="P_typ_ATPase"/>
</dbReference>
<keyword evidence="12" id="KW-1185">Reference proteome</keyword>
<keyword evidence="3" id="KW-0104">Cadmium</keyword>
<dbReference type="InterPro" id="IPR059000">
    <property type="entry name" value="ATPase_P-type_domA"/>
</dbReference>
<reference evidence="11 12" key="1">
    <citation type="submission" date="2021-02" db="EMBL/GenBank/DDBJ databases">
        <title>Complete genome sequence of Lactococcus lactis strain K_LL004.</title>
        <authorList>
            <person name="Kim H.B."/>
        </authorList>
    </citation>
    <scope>NUCLEOTIDE SEQUENCE [LARGE SCALE GENOMIC DNA]</scope>
    <source>
        <strain evidence="11 12">K_LL004</strain>
    </source>
</reference>
<keyword evidence="5 9" id="KW-1133">Transmembrane helix</keyword>
<feature type="domain" description="P-type ATPase A" evidence="10">
    <location>
        <begin position="112"/>
        <end position="211"/>
    </location>
</feature>
<evidence type="ECO:0000313" key="11">
    <source>
        <dbReference type="EMBL" id="QSE76946.1"/>
    </source>
</evidence>
<dbReference type="RefSeq" id="WP_205872105.1">
    <property type="nucleotide sequence ID" value="NZ_CP070872.1"/>
</dbReference>
<keyword evidence="9" id="KW-0067">ATP-binding</keyword>
<evidence type="ECO:0000256" key="8">
    <source>
        <dbReference type="ARBA" id="ARBA00049338"/>
    </source>
</evidence>
<comment type="catalytic activity">
    <reaction evidence="8">
        <text>Cd(2+)(in) + ATP + H2O = Cd(2+)(out) + ADP + phosphate + H(+)</text>
        <dbReference type="Rhea" id="RHEA:12132"/>
        <dbReference type="ChEBI" id="CHEBI:15377"/>
        <dbReference type="ChEBI" id="CHEBI:15378"/>
        <dbReference type="ChEBI" id="CHEBI:30616"/>
        <dbReference type="ChEBI" id="CHEBI:43474"/>
        <dbReference type="ChEBI" id="CHEBI:48775"/>
        <dbReference type="ChEBI" id="CHEBI:456216"/>
        <dbReference type="EC" id="7.2.2.21"/>
    </reaction>
</comment>
<dbReference type="Pfam" id="PF00702">
    <property type="entry name" value="Hydrolase"/>
    <property type="match status" value="1"/>
</dbReference>
<evidence type="ECO:0000256" key="5">
    <source>
        <dbReference type="ARBA" id="ARBA00022989"/>
    </source>
</evidence>
<dbReference type="InterPro" id="IPR023298">
    <property type="entry name" value="ATPase_P-typ_TM_dom_sf"/>
</dbReference>
<dbReference type="Gene3D" id="3.40.1110.10">
    <property type="entry name" value="Calcium-transporting ATPase, cytoplasmic domain N"/>
    <property type="match status" value="1"/>
</dbReference>
<feature type="transmembrane region" description="Helical" evidence="9">
    <location>
        <begin position="547"/>
        <end position="567"/>
    </location>
</feature>
<dbReference type="InterPro" id="IPR051014">
    <property type="entry name" value="Cation_Transport_ATPase_IB"/>
</dbReference>
<feature type="transmembrane region" description="Helical" evidence="9">
    <location>
        <begin position="6"/>
        <end position="25"/>
    </location>
</feature>
<dbReference type="SUPFAM" id="SSF81665">
    <property type="entry name" value="Calcium ATPase, transmembrane domain M"/>
    <property type="match status" value="1"/>
</dbReference>
<evidence type="ECO:0000256" key="3">
    <source>
        <dbReference type="ARBA" id="ARBA00022539"/>
    </source>
</evidence>
<evidence type="ECO:0000256" key="4">
    <source>
        <dbReference type="ARBA" id="ARBA00022692"/>
    </source>
</evidence>
<dbReference type="GO" id="GO:0008551">
    <property type="term" value="F:P-type cadmium transporter activity"/>
    <property type="evidence" value="ECO:0007669"/>
    <property type="project" value="UniProtKB-EC"/>
</dbReference>
<accession>A0AA45QS06</accession>
<dbReference type="NCBIfam" id="TIGR01512">
    <property type="entry name" value="ATPase-IB2_Cd"/>
    <property type="match status" value="1"/>
</dbReference>
<dbReference type="InterPro" id="IPR036412">
    <property type="entry name" value="HAD-like_sf"/>
</dbReference>
<evidence type="ECO:0000259" key="10">
    <source>
        <dbReference type="Pfam" id="PF00122"/>
    </source>
</evidence>
<dbReference type="GO" id="GO:0005524">
    <property type="term" value="F:ATP binding"/>
    <property type="evidence" value="ECO:0007669"/>
    <property type="project" value="UniProtKB-UniRule"/>
</dbReference>
<evidence type="ECO:0000256" key="9">
    <source>
        <dbReference type="RuleBase" id="RU362081"/>
    </source>
</evidence>
<evidence type="ECO:0000256" key="6">
    <source>
        <dbReference type="ARBA" id="ARBA00023136"/>
    </source>
</evidence>
<dbReference type="AlphaFoldDB" id="A0AA45QS06"/>
<keyword evidence="6 9" id="KW-0472">Membrane</keyword>
<dbReference type="EC" id="7.2.2.21" evidence="7"/>
<dbReference type="InterPro" id="IPR018303">
    <property type="entry name" value="ATPase_P-typ_P_site"/>
</dbReference>
<feature type="transmembrane region" description="Helical" evidence="9">
    <location>
        <begin position="227"/>
        <end position="246"/>
    </location>
</feature>
<evidence type="ECO:0000256" key="7">
    <source>
        <dbReference type="ARBA" id="ARBA00039103"/>
    </source>
</evidence>
<dbReference type="InterPro" id="IPR008250">
    <property type="entry name" value="ATPase_P-typ_transduc_dom_A_sf"/>
</dbReference>
<dbReference type="InterPro" id="IPR023299">
    <property type="entry name" value="ATPase_P-typ_cyto_dom_N"/>
</dbReference>
<dbReference type="GO" id="GO:0016887">
    <property type="term" value="F:ATP hydrolysis activity"/>
    <property type="evidence" value="ECO:0007669"/>
    <property type="project" value="InterPro"/>
</dbReference>
<name>A0AA45QS06_9LACT</name>
<dbReference type="KEGG" id="lti:JW886_01380"/>
<feature type="transmembrane region" description="Helical" evidence="9">
    <location>
        <begin position="32"/>
        <end position="50"/>
    </location>
</feature>
<dbReference type="SUPFAM" id="SSF56784">
    <property type="entry name" value="HAD-like"/>
    <property type="match status" value="1"/>
</dbReference>
<dbReference type="Proteomes" id="UP000663608">
    <property type="component" value="Chromosome"/>
</dbReference>
<dbReference type="Gene3D" id="2.70.150.10">
    <property type="entry name" value="Calcium-transporting ATPase, cytoplasmic transduction domain A"/>
    <property type="match status" value="1"/>
</dbReference>
<comment type="subcellular location">
    <subcellularLocation>
        <location evidence="9">Cell membrane</location>
    </subcellularLocation>
    <subcellularLocation>
        <location evidence="1">Membrane</location>
        <topology evidence="1">Multi-pass membrane protein</topology>
    </subcellularLocation>
</comment>
<protein>
    <recommendedName>
        <fullName evidence="7">Cd(2+)-exporting ATPase</fullName>
        <ecNumber evidence="7">7.2.2.21</ecNumber>
    </recommendedName>
</protein>
<dbReference type="Pfam" id="PF00122">
    <property type="entry name" value="E1-E2_ATPase"/>
    <property type="match status" value="1"/>
</dbReference>
<dbReference type="NCBIfam" id="TIGR01494">
    <property type="entry name" value="ATPase_P-type"/>
    <property type="match status" value="1"/>
</dbReference>
<evidence type="ECO:0000256" key="2">
    <source>
        <dbReference type="ARBA" id="ARBA00006024"/>
    </source>
</evidence>
<evidence type="ECO:0000313" key="12">
    <source>
        <dbReference type="Proteomes" id="UP000663608"/>
    </source>
</evidence>
<dbReference type="InterPro" id="IPR027256">
    <property type="entry name" value="P-typ_ATPase_IB"/>
</dbReference>
<evidence type="ECO:0000256" key="1">
    <source>
        <dbReference type="ARBA" id="ARBA00004141"/>
    </source>
</evidence>
<keyword evidence="9" id="KW-0479">Metal-binding</keyword>
<feature type="transmembrane region" description="Helical" evidence="9">
    <location>
        <begin position="62"/>
        <end position="88"/>
    </location>
</feature>
<keyword evidence="9" id="KW-0547">Nucleotide-binding</keyword>
<sequence>MKNWKKLIFVFIIALAALVASFVFGEPLIARLIVTIAGGLLALSMFIEMIKTLRSGSYGVDLLAITAIIATLTFGEYWAALIIILMLVGGESLEDYAAGRANRALTALLDKSPTIAHVQKEGHIEDVPLEEVAIGSKLLIKPMEVIPIDGKLLSEAVVLNEASVTGETKPNELLQGDEVMSGAVNGNSTIEIETLVLASDSQFQKIVQLVKAAEETPAQFVRLADRYAVPFTIIAYLIAAIAYFISGDPVRIAEVLVVASPCPLILAAPIAFVSGMSRTSQNGALVKNGTVIEKLAKAKGIFLDKTGTITEGKIEVDTLEPVGEVSTTELLQLVYSLERSSGHILAKAVSDYAQQKGMAVLPMDSLSEVAGLGVVGTIDNQEIKIGRKSFVNAPEGLNYETAFYVSRAGKYIGAITFTDTLRPEAKGTIKKLRQLGLSRIAMLTGDNETVAEKIASDVGISEIHAGLMPDEKLTFIKEAEERPIIMVGDGVNDAPALATADVGISIGVGSGTVASEAADIVLLQNDLSKVTQSIQISRDTMKIAKQAVMIGIVICIILMFIAAAGVIPAVIGALFQEVIDVISILYALRALRG</sequence>
<dbReference type="GO" id="GO:0046872">
    <property type="term" value="F:metal ion binding"/>
    <property type="evidence" value="ECO:0007669"/>
    <property type="project" value="UniProtKB-KW"/>
</dbReference>
<proteinExistence type="inferred from homology"/>
<gene>
    <name evidence="11" type="primary">cadA</name>
    <name evidence="11" type="ORF">JW886_01380</name>
</gene>
<dbReference type="GO" id="GO:0005886">
    <property type="term" value="C:plasma membrane"/>
    <property type="evidence" value="ECO:0007669"/>
    <property type="project" value="UniProtKB-SubCell"/>
</dbReference>
<dbReference type="PRINTS" id="PR00119">
    <property type="entry name" value="CATATPASE"/>
</dbReference>
<dbReference type="PANTHER" id="PTHR48085">
    <property type="entry name" value="CADMIUM/ZINC-TRANSPORTING ATPASE HMA2-RELATED"/>
    <property type="match status" value="1"/>
</dbReference>
<dbReference type="NCBIfam" id="TIGR01525">
    <property type="entry name" value="ATPase-IB_hvy"/>
    <property type="match status" value="1"/>
</dbReference>